<proteinExistence type="predicted"/>
<dbReference type="EMBL" id="JAPDDT010000001">
    <property type="protein sequence ID" value="MCW1921207.1"/>
    <property type="molecule type" value="Genomic_DNA"/>
</dbReference>
<gene>
    <name evidence="1" type="ORF">OKA05_01500</name>
</gene>
<evidence type="ECO:0000313" key="2">
    <source>
        <dbReference type="Proteomes" id="UP001320876"/>
    </source>
</evidence>
<sequence>MMLHLECSNDEALVRALGVPRKAIRHHSGSGPVAHALKQSSRPCIGMVDEDPHSTTPSYFSTFAEVERGDGLLLKEHKKCGHKLIVVMPDLEPWLLLIAKGIKVPPESFQLPSVPNRLHQIGDSQRLRYSDWIKRMHEQGAPGLLRLHRWLSPGV</sequence>
<dbReference type="RefSeq" id="WP_264485316.1">
    <property type="nucleotide sequence ID" value="NZ_JAPDDT010000001.1"/>
</dbReference>
<accession>A0ABT3GC50</accession>
<protein>
    <submittedName>
        <fullName evidence="1">Uncharacterized protein</fullName>
    </submittedName>
</protein>
<keyword evidence="2" id="KW-1185">Reference proteome</keyword>
<name>A0ABT3GC50_9BACT</name>
<evidence type="ECO:0000313" key="1">
    <source>
        <dbReference type="EMBL" id="MCW1921207.1"/>
    </source>
</evidence>
<comment type="caution">
    <text evidence="1">The sequence shown here is derived from an EMBL/GenBank/DDBJ whole genome shotgun (WGS) entry which is preliminary data.</text>
</comment>
<organism evidence="1 2">
    <name type="scientific">Luteolibacter arcticus</name>
    <dbReference type="NCBI Taxonomy" id="1581411"/>
    <lineage>
        <taxon>Bacteria</taxon>
        <taxon>Pseudomonadati</taxon>
        <taxon>Verrucomicrobiota</taxon>
        <taxon>Verrucomicrobiia</taxon>
        <taxon>Verrucomicrobiales</taxon>
        <taxon>Verrucomicrobiaceae</taxon>
        <taxon>Luteolibacter</taxon>
    </lineage>
</organism>
<reference evidence="1 2" key="1">
    <citation type="submission" date="2022-10" db="EMBL/GenBank/DDBJ databases">
        <title>Luteolibacter arcticus strain CCTCC AB 2014275, whole genome shotgun sequencing project.</title>
        <authorList>
            <person name="Zhao G."/>
            <person name="Shen L."/>
        </authorList>
    </citation>
    <scope>NUCLEOTIDE SEQUENCE [LARGE SCALE GENOMIC DNA]</scope>
    <source>
        <strain evidence="1 2">CCTCC AB 2014275</strain>
    </source>
</reference>
<dbReference type="Proteomes" id="UP001320876">
    <property type="component" value="Unassembled WGS sequence"/>
</dbReference>